<dbReference type="GO" id="GO:0042795">
    <property type="term" value="P:snRNA transcription by RNA polymerase II"/>
    <property type="evidence" value="ECO:0007669"/>
    <property type="project" value="TreeGrafter"/>
</dbReference>
<feature type="domain" description="Myb-like" evidence="6">
    <location>
        <begin position="435"/>
        <end position="480"/>
    </location>
</feature>
<keyword evidence="2" id="KW-0805">Transcription regulation</keyword>
<evidence type="ECO:0000256" key="4">
    <source>
        <dbReference type="ARBA" id="ARBA00023163"/>
    </source>
</evidence>
<dbReference type="PROSITE" id="PS50090">
    <property type="entry name" value="MYB_LIKE"/>
    <property type="match status" value="3"/>
</dbReference>
<dbReference type="Proteomes" id="UP000478052">
    <property type="component" value="Unassembled WGS sequence"/>
</dbReference>
<dbReference type="PROSITE" id="PS51294">
    <property type="entry name" value="HTH_MYB"/>
    <property type="match status" value="1"/>
</dbReference>
<dbReference type="PROSITE" id="PS51293">
    <property type="entry name" value="SANT"/>
    <property type="match status" value="1"/>
</dbReference>
<dbReference type="InterPro" id="IPR051575">
    <property type="entry name" value="Myb-like_DNA-bd"/>
</dbReference>
<dbReference type="GO" id="GO:0000978">
    <property type="term" value="F:RNA polymerase II cis-regulatory region sequence-specific DNA binding"/>
    <property type="evidence" value="ECO:0007669"/>
    <property type="project" value="TreeGrafter"/>
</dbReference>
<dbReference type="GO" id="GO:0042796">
    <property type="term" value="P:snRNA transcription by RNA polymerase III"/>
    <property type="evidence" value="ECO:0007669"/>
    <property type="project" value="TreeGrafter"/>
</dbReference>
<evidence type="ECO:0000256" key="5">
    <source>
        <dbReference type="ARBA" id="ARBA00023242"/>
    </source>
</evidence>
<feature type="domain" description="HTH myb-type" evidence="8">
    <location>
        <begin position="271"/>
        <end position="327"/>
    </location>
</feature>
<dbReference type="SMART" id="SM00717">
    <property type="entry name" value="SANT"/>
    <property type="match status" value="3"/>
</dbReference>
<accession>A0A6G0Y301</accession>
<name>A0A6G0Y301_APHCR</name>
<dbReference type="PANTHER" id="PTHR46621">
    <property type="entry name" value="SNRNA-ACTIVATING PROTEIN COMPLEX SUBUNIT 4"/>
    <property type="match status" value="1"/>
</dbReference>
<dbReference type="GO" id="GO:0001006">
    <property type="term" value="F:RNA polymerase III type 3 promoter sequence-specific DNA binding"/>
    <property type="evidence" value="ECO:0007669"/>
    <property type="project" value="TreeGrafter"/>
</dbReference>
<evidence type="ECO:0000256" key="1">
    <source>
        <dbReference type="ARBA" id="ARBA00004123"/>
    </source>
</evidence>
<comment type="caution">
    <text evidence="9">The sequence shown here is derived from an EMBL/GenBank/DDBJ whole genome shotgun (WGS) entry which is preliminary data.</text>
</comment>
<evidence type="ECO:0000313" key="10">
    <source>
        <dbReference type="Proteomes" id="UP000478052"/>
    </source>
</evidence>
<dbReference type="CDD" id="cd00167">
    <property type="entry name" value="SANT"/>
    <property type="match status" value="3"/>
</dbReference>
<organism evidence="9 10">
    <name type="scientific">Aphis craccivora</name>
    <name type="common">Cowpea aphid</name>
    <dbReference type="NCBI Taxonomy" id="307492"/>
    <lineage>
        <taxon>Eukaryota</taxon>
        <taxon>Metazoa</taxon>
        <taxon>Ecdysozoa</taxon>
        <taxon>Arthropoda</taxon>
        <taxon>Hexapoda</taxon>
        <taxon>Insecta</taxon>
        <taxon>Pterygota</taxon>
        <taxon>Neoptera</taxon>
        <taxon>Paraneoptera</taxon>
        <taxon>Hemiptera</taxon>
        <taxon>Sternorrhyncha</taxon>
        <taxon>Aphidomorpha</taxon>
        <taxon>Aphidoidea</taxon>
        <taxon>Aphididae</taxon>
        <taxon>Aphidini</taxon>
        <taxon>Aphis</taxon>
        <taxon>Aphis</taxon>
    </lineage>
</organism>
<dbReference type="EMBL" id="VUJU01006475">
    <property type="protein sequence ID" value="KAF0748433.1"/>
    <property type="molecule type" value="Genomic_DNA"/>
</dbReference>
<gene>
    <name evidence="9" type="ORF">FWK35_00024373</name>
</gene>
<dbReference type="Pfam" id="PF00249">
    <property type="entry name" value="Myb_DNA-binding"/>
    <property type="match status" value="2"/>
</dbReference>
<keyword evidence="4" id="KW-0804">Transcription</keyword>
<dbReference type="SUPFAM" id="SSF46689">
    <property type="entry name" value="Homeodomain-like"/>
    <property type="match status" value="3"/>
</dbReference>
<protein>
    <recommendedName>
        <fullName evidence="11">snRNA-activating protein complex subunit 4</fullName>
    </recommendedName>
</protein>
<comment type="subcellular location">
    <subcellularLocation>
        <location evidence="1">Nucleus</location>
    </subcellularLocation>
</comment>
<dbReference type="AlphaFoldDB" id="A0A6G0Y301"/>
<feature type="domain" description="SANT" evidence="7">
    <location>
        <begin position="274"/>
        <end position="327"/>
    </location>
</feature>
<keyword evidence="10" id="KW-1185">Reference proteome</keyword>
<keyword evidence="3" id="KW-0238">DNA-binding</keyword>
<evidence type="ECO:0000256" key="2">
    <source>
        <dbReference type="ARBA" id="ARBA00023015"/>
    </source>
</evidence>
<feature type="domain" description="Myb-like" evidence="6">
    <location>
        <begin position="271"/>
        <end position="323"/>
    </location>
</feature>
<dbReference type="InterPro" id="IPR017930">
    <property type="entry name" value="Myb_dom"/>
</dbReference>
<dbReference type="GO" id="GO:0005634">
    <property type="term" value="C:nucleus"/>
    <property type="evidence" value="ECO:0007669"/>
    <property type="project" value="UniProtKB-SubCell"/>
</dbReference>
<dbReference type="GO" id="GO:0019185">
    <property type="term" value="C:snRNA-activating protein complex"/>
    <property type="evidence" value="ECO:0007669"/>
    <property type="project" value="TreeGrafter"/>
</dbReference>
<sequence>MDAYGNPIPGTSKEFVNIETTESTAAYDFSWLENEFNNDDANEDSKIQINIVKNLNKNDSYKFKQIETNPNIQDFFEKIDCIDFNQYDIEQNKYNFTDLLDQCNKFIDILGRNIVNLEEIMIEIHRNIEISKRNVNKALSCIKFEKKCMSKVEMKNLKLKAHLANFFKIGLVNCPQNPHLKELYETEKLILSYNGQKAIHTEVLNKLKIPMLEQHLRLDLEKELDIIAKTPFKQLIFQFMDLDAKYDWLHIAKEVDKPDIQCQRFWNLILKPPISRAVWTKSEDDRLIQIVAKNEEKNWQKIADELATNRNELQCFVHYKKFKKMIHTRGKWTKEEDQKLIEIIKKNSIDNIINWQRVYFAMQDNNRTVNQIYCSDLYMESLRPGIKKGFLTDNEKFIIKEAKIKNLPPSIVSMNLTNRIPVQVRNAYRRIVLYNEDIFKGGWSAEEDKMFIRAVNYFVPNEFSWSQISQQVPRRNGEQCVIDLN</sequence>
<reference evidence="9 10" key="1">
    <citation type="submission" date="2019-08" db="EMBL/GenBank/DDBJ databases">
        <title>Whole genome of Aphis craccivora.</title>
        <authorList>
            <person name="Voronova N.V."/>
            <person name="Shulinski R.S."/>
            <person name="Bandarenka Y.V."/>
            <person name="Zhorov D.G."/>
            <person name="Warner D."/>
        </authorList>
    </citation>
    <scope>NUCLEOTIDE SEQUENCE [LARGE SCALE GENOMIC DNA]</scope>
    <source>
        <strain evidence="9">180601</strain>
        <tissue evidence="9">Whole Body</tissue>
    </source>
</reference>
<evidence type="ECO:0000256" key="3">
    <source>
        <dbReference type="ARBA" id="ARBA00023125"/>
    </source>
</evidence>
<keyword evidence="5" id="KW-0539">Nucleus</keyword>
<dbReference type="InterPro" id="IPR001005">
    <property type="entry name" value="SANT/Myb"/>
</dbReference>
<dbReference type="Pfam" id="PF13921">
    <property type="entry name" value="Myb_DNA-bind_6"/>
    <property type="match status" value="1"/>
</dbReference>
<dbReference type="PANTHER" id="PTHR46621:SF1">
    <property type="entry name" value="SNRNA-ACTIVATING PROTEIN COMPLEX SUBUNIT 4"/>
    <property type="match status" value="1"/>
</dbReference>
<feature type="domain" description="Myb-like" evidence="6">
    <location>
        <begin position="329"/>
        <end position="371"/>
    </location>
</feature>
<evidence type="ECO:0000259" key="6">
    <source>
        <dbReference type="PROSITE" id="PS50090"/>
    </source>
</evidence>
<dbReference type="InterPro" id="IPR017884">
    <property type="entry name" value="SANT_dom"/>
</dbReference>
<evidence type="ECO:0000313" key="9">
    <source>
        <dbReference type="EMBL" id="KAF0748433.1"/>
    </source>
</evidence>
<evidence type="ECO:0008006" key="11">
    <source>
        <dbReference type="Google" id="ProtNLM"/>
    </source>
</evidence>
<evidence type="ECO:0000259" key="7">
    <source>
        <dbReference type="PROSITE" id="PS51293"/>
    </source>
</evidence>
<dbReference type="Gene3D" id="1.10.10.60">
    <property type="entry name" value="Homeodomain-like"/>
    <property type="match status" value="3"/>
</dbReference>
<proteinExistence type="predicted"/>
<dbReference type="OrthoDB" id="2143914at2759"/>
<evidence type="ECO:0000259" key="8">
    <source>
        <dbReference type="PROSITE" id="PS51294"/>
    </source>
</evidence>
<dbReference type="InterPro" id="IPR009057">
    <property type="entry name" value="Homeodomain-like_sf"/>
</dbReference>